<dbReference type="Proteomes" id="UP000274131">
    <property type="component" value="Unassembled WGS sequence"/>
</dbReference>
<evidence type="ECO:0000313" key="1">
    <source>
        <dbReference type="EMBL" id="VDD89789.1"/>
    </source>
</evidence>
<sequence>MIVDAEVIHLETGRCEYETTWQSRTLRYYLPKDLRIQREEVMSWDYIMYEEIWTASSMYAMESTKTDFWLSRATPKKVKINILWRGTIGSAKLQFFISYDRRNDNMERILAARERFWVIGNEIRIETTGTSAHLYRSGMKMTIFHVDRDDYDNMTVEGVMDD</sequence>
<keyword evidence="2" id="KW-1185">Reference proteome</keyword>
<organism evidence="3">
    <name type="scientific">Enterobius vermicularis</name>
    <name type="common">Human pinworm</name>
    <dbReference type="NCBI Taxonomy" id="51028"/>
    <lineage>
        <taxon>Eukaryota</taxon>
        <taxon>Metazoa</taxon>
        <taxon>Ecdysozoa</taxon>
        <taxon>Nematoda</taxon>
        <taxon>Chromadorea</taxon>
        <taxon>Rhabditida</taxon>
        <taxon>Spirurina</taxon>
        <taxon>Oxyuridomorpha</taxon>
        <taxon>Oxyuroidea</taxon>
        <taxon>Oxyuridae</taxon>
        <taxon>Enterobius</taxon>
    </lineage>
</organism>
<protein>
    <submittedName>
        <fullName evidence="3">FBA_2 domain-containing protein</fullName>
    </submittedName>
</protein>
<name>A0A0N4V422_ENTVE</name>
<dbReference type="WBParaSite" id="EVEC_0000483201-mRNA-1">
    <property type="protein sequence ID" value="EVEC_0000483201-mRNA-1"/>
    <property type="gene ID" value="EVEC_0000483201"/>
</dbReference>
<gene>
    <name evidence="1" type="ORF">EVEC_LOCUS4540</name>
</gene>
<proteinExistence type="predicted"/>
<reference evidence="3" key="1">
    <citation type="submission" date="2017-02" db="UniProtKB">
        <authorList>
            <consortium name="WormBaseParasite"/>
        </authorList>
    </citation>
    <scope>IDENTIFICATION</scope>
</reference>
<evidence type="ECO:0000313" key="3">
    <source>
        <dbReference type="WBParaSite" id="EVEC_0000483201-mRNA-1"/>
    </source>
</evidence>
<evidence type="ECO:0000313" key="2">
    <source>
        <dbReference type="Proteomes" id="UP000274131"/>
    </source>
</evidence>
<accession>A0A0N4V422</accession>
<dbReference type="AlphaFoldDB" id="A0A0N4V422"/>
<reference evidence="1 2" key="2">
    <citation type="submission" date="2018-10" db="EMBL/GenBank/DDBJ databases">
        <authorList>
            <consortium name="Pathogen Informatics"/>
        </authorList>
    </citation>
    <scope>NUCLEOTIDE SEQUENCE [LARGE SCALE GENOMIC DNA]</scope>
</reference>
<dbReference type="EMBL" id="UXUI01007887">
    <property type="protein sequence ID" value="VDD89789.1"/>
    <property type="molecule type" value="Genomic_DNA"/>
</dbReference>